<evidence type="ECO:0000313" key="2">
    <source>
        <dbReference type="EMBL" id="KUJ07866.1"/>
    </source>
</evidence>
<accession>A0A132B626</accession>
<dbReference type="AlphaFoldDB" id="A0A132B626"/>
<reference evidence="2 3" key="1">
    <citation type="submission" date="2015-10" db="EMBL/GenBank/DDBJ databases">
        <title>Full genome of DAOMC 229536 Phialocephala scopiformis, a fungal endophyte of spruce producing the potent anti-insectan compound rugulosin.</title>
        <authorList>
            <consortium name="DOE Joint Genome Institute"/>
            <person name="Walker A.K."/>
            <person name="Frasz S.L."/>
            <person name="Seifert K.A."/>
            <person name="Miller J.D."/>
            <person name="Mondo S.J."/>
            <person name="Labutti K."/>
            <person name="Lipzen A."/>
            <person name="Dockter R."/>
            <person name="Kennedy M."/>
            <person name="Grigoriev I.V."/>
            <person name="Spatafora J.W."/>
        </authorList>
    </citation>
    <scope>NUCLEOTIDE SEQUENCE [LARGE SCALE GENOMIC DNA]</scope>
    <source>
        <strain evidence="2 3">CBS 120377</strain>
    </source>
</reference>
<dbReference type="EMBL" id="KQ947438">
    <property type="protein sequence ID" value="KUJ07866.1"/>
    <property type="molecule type" value="Genomic_DNA"/>
</dbReference>
<dbReference type="GeneID" id="28820979"/>
<name>A0A132B626_MOLSC</name>
<organism evidence="2 3">
    <name type="scientific">Mollisia scopiformis</name>
    <name type="common">Conifer needle endophyte fungus</name>
    <name type="synonym">Phialocephala scopiformis</name>
    <dbReference type="NCBI Taxonomy" id="149040"/>
    <lineage>
        <taxon>Eukaryota</taxon>
        <taxon>Fungi</taxon>
        <taxon>Dikarya</taxon>
        <taxon>Ascomycota</taxon>
        <taxon>Pezizomycotina</taxon>
        <taxon>Leotiomycetes</taxon>
        <taxon>Helotiales</taxon>
        <taxon>Mollisiaceae</taxon>
        <taxon>Mollisia</taxon>
    </lineage>
</organism>
<dbReference type="RefSeq" id="XP_018062221.1">
    <property type="nucleotide sequence ID" value="XM_018211253.1"/>
</dbReference>
<gene>
    <name evidence="2" type="ORF">LY89DRAFT_630924</name>
</gene>
<dbReference type="KEGG" id="psco:LY89DRAFT_630924"/>
<evidence type="ECO:0000313" key="3">
    <source>
        <dbReference type="Proteomes" id="UP000070700"/>
    </source>
</evidence>
<protein>
    <submittedName>
        <fullName evidence="2">Uncharacterized protein</fullName>
    </submittedName>
</protein>
<proteinExistence type="predicted"/>
<dbReference type="InParanoid" id="A0A132B626"/>
<dbReference type="Proteomes" id="UP000070700">
    <property type="component" value="Unassembled WGS sequence"/>
</dbReference>
<evidence type="ECO:0000256" key="1">
    <source>
        <dbReference type="SAM" id="MobiDB-lite"/>
    </source>
</evidence>
<keyword evidence="3" id="KW-1185">Reference proteome</keyword>
<sequence>MENANTTTFAILVVIFVLGTYALALSLESIIDSFSKIADRRERMRSTQSSTSKSTQKDQETPSVDSSTSLKWFGLRKRHRAREDDQVAEKISFAA</sequence>
<feature type="region of interest" description="Disordered" evidence="1">
    <location>
        <begin position="41"/>
        <end position="67"/>
    </location>
</feature>